<evidence type="ECO:0000256" key="1">
    <source>
        <dbReference type="ARBA" id="ARBA00023015"/>
    </source>
</evidence>
<keyword evidence="3" id="KW-0804">Transcription</keyword>
<organism evidence="4 5">
    <name type="scientific">Eggerthella guodeyinii</name>
    <dbReference type="NCBI Taxonomy" id="2690837"/>
    <lineage>
        <taxon>Bacteria</taxon>
        <taxon>Bacillati</taxon>
        <taxon>Actinomycetota</taxon>
        <taxon>Coriobacteriia</taxon>
        <taxon>Eggerthellales</taxon>
        <taxon>Eggerthellaceae</taxon>
        <taxon>Eggerthella</taxon>
    </lineage>
</organism>
<sequence length="506" mass="55511">MIDHFRQNLSTHWRETVGFALFLAWVYCALFGCGLATVDETLMCAPSSYGLEYIWMMCGLFEAVGAIAGIVVARKLPQADELLQRRHVALAAAVLAAAGAFFIWLAWYDRVVLFDRVFVVGSALTGFAIVLFTVIWSARLRRLNEARLEFVIPCSFTISFLLYFVILLTKESGLVVLALVIVMNFASMRLARTDAPAPSAEAAEPCAGKAPCGNPGMRSFVILAFASWVQIAFFRVISTPALSGNRFTHYLIPFSFACVLSLAMLLLCIRMSRYLNVSLAYRWSLPLFMLSYVPIIVDYGNPGLRILAYAINFLGMFGVQFGCWIGACKYLRRMGCKTTDLFSRYALGEGAGIFVGSLIGLVAVKALDGQGIMTLSFVLMSLVVFVAMATGFNPSWVFYRSPSARRRRAEGPEEGANPCADLEAIFQGEAADLQSRFGLTERETDVAALLLAGRSRPFIRDELTVSINTVSSHVRSIFSKCDVHSQQELIDLARGGAAPKPAPAAE</sequence>
<dbReference type="AlphaFoldDB" id="A0A6L7IPZ1"/>
<evidence type="ECO:0000256" key="2">
    <source>
        <dbReference type="ARBA" id="ARBA00023125"/>
    </source>
</evidence>
<dbReference type="SUPFAM" id="SSF46894">
    <property type="entry name" value="C-terminal effector domain of the bipartite response regulators"/>
    <property type="match status" value="1"/>
</dbReference>
<dbReference type="RefSeq" id="WP_160941629.1">
    <property type="nucleotide sequence ID" value="NZ_CP063310.1"/>
</dbReference>
<protein>
    <submittedName>
        <fullName evidence="4">Helix-turn-helix transcriptional regulator</fullName>
    </submittedName>
</protein>
<name>A0A6L7IPZ1_9ACTN</name>
<accession>A0A6L7IPZ1</accession>
<dbReference type="Proteomes" id="UP000478463">
    <property type="component" value="Chromosome"/>
</dbReference>
<keyword evidence="2" id="KW-0238">DNA-binding</keyword>
<dbReference type="InterPro" id="IPR036388">
    <property type="entry name" value="WH-like_DNA-bd_sf"/>
</dbReference>
<dbReference type="GO" id="GO:0006355">
    <property type="term" value="P:regulation of DNA-templated transcription"/>
    <property type="evidence" value="ECO:0007669"/>
    <property type="project" value="InterPro"/>
</dbReference>
<keyword evidence="1" id="KW-0805">Transcription regulation</keyword>
<dbReference type="EMBL" id="CP063310">
    <property type="protein sequence ID" value="QOS69780.1"/>
    <property type="molecule type" value="Genomic_DNA"/>
</dbReference>
<dbReference type="SMART" id="SM00421">
    <property type="entry name" value="HTH_LUXR"/>
    <property type="match status" value="1"/>
</dbReference>
<dbReference type="KEGG" id="egd:GS424_008070"/>
<dbReference type="PANTHER" id="PTHR44688:SF16">
    <property type="entry name" value="DNA-BINDING TRANSCRIPTIONAL ACTIVATOR DEVR_DOSR"/>
    <property type="match status" value="1"/>
</dbReference>
<evidence type="ECO:0000256" key="3">
    <source>
        <dbReference type="ARBA" id="ARBA00023163"/>
    </source>
</evidence>
<evidence type="ECO:0000313" key="5">
    <source>
        <dbReference type="Proteomes" id="UP000478463"/>
    </source>
</evidence>
<proteinExistence type="predicted"/>
<gene>
    <name evidence="4" type="ORF">GS424_008070</name>
</gene>
<dbReference type="PRINTS" id="PR00038">
    <property type="entry name" value="HTHLUXR"/>
</dbReference>
<dbReference type="Pfam" id="PF00196">
    <property type="entry name" value="GerE"/>
    <property type="match status" value="1"/>
</dbReference>
<dbReference type="Gene3D" id="1.10.10.10">
    <property type="entry name" value="Winged helix-like DNA-binding domain superfamily/Winged helix DNA-binding domain"/>
    <property type="match status" value="1"/>
</dbReference>
<dbReference type="GO" id="GO:0003677">
    <property type="term" value="F:DNA binding"/>
    <property type="evidence" value="ECO:0007669"/>
    <property type="project" value="UniProtKB-KW"/>
</dbReference>
<dbReference type="InterPro" id="IPR016032">
    <property type="entry name" value="Sig_transdc_resp-reg_C-effctor"/>
</dbReference>
<dbReference type="CDD" id="cd06170">
    <property type="entry name" value="LuxR_C_like"/>
    <property type="match status" value="1"/>
</dbReference>
<dbReference type="InterPro" id="IPR000792">
    <property type="entry name" value="Tscrpt_reg_LuxR_C"/>
</dbReference>
<dbReference type="PROSITE" id="PS50043">
    <property type="entry name" value="HTH_LUXR_2"/>
    <property type="match status" value="1"/>
</dbReference>
<dbReference type="PROSITE" id="PS51257">
    <property type="entry name" value="PROKAR_LIPOPROTEIN"/>
    <property type="match status" value="1"/>
</dbReference>
<evidence type="ECO:0000313" key="4">
    <source>
        <dbReference type="EMBL" id="QOS69780.1"/>
    </source>
</evidence>
<dbReference type="PANTHER" id="PTHR44688">
    <property type="entry name" value="DNA-BINDING TRANSCRIPTIONAL ACTIVATOR DEVR_DOSR"/>
    <property type="match status" value="1"/>
</dbReference>
<reference evidence="4 5" key="1">
    <citation type="submission" date="2020-10" db="EMBL/GenBank/DDBJ databases">
        <title>Eggerthella sp. nov., isolated from human feces.</title>
        <authorList>
            <person name="Yajun G."/>
        </authorList>
    </citation>
    <scope>NUCLEOTIDE SEQUENCE [LARGE SCALE GENOMIC DNA]</scope>
    <source>
        <strain evidence="4 5">HF-1101</strain>
    </source>
</reference>